<name>A0AAV5W7Y8_9BILA</name>
<gene>
    <name evidence="1" type="ORF">PFISCL1PPCAC_18960</name>
</gene>
<dbReference type="Proteomes" id="UP001432322">
    <property type="component" value="Unassembled WGS sequence"/>
</dbReference>
<accession>A0AAV5W7Y8</accession>
<dbReference type="AlphaFoldDB" id="A0AAV5W7Y8"/>
<organism evidence="1 2">
    <name type="scientific">Pristionchus fissidentatus</name>
    <dbReference type="NCBI Taxonomy" id="1538716"/>
    <lineage>
        <taxon>Eukaryota</taxon>
        <taxon>Metazoa</taxon>
        <taxon>Ecdysozoa</taxon>
        <taxon>Nematoda</taxon>
        <taxon>Chromadorea</taxon>
        <taxon>Rhabditida</taxon>
        <taxon>Rhabditina</taxon>
        <taxon>Diplogasteromorpha</taxon>
        <taxon>Diplogasteroidea</taxon>
        <taxon>Neodiplogasteridae</taxon>
        <taxon>Pristionchus</taxon>
    </lineage>
</organism>
<feature type="non-terminal residue" evidence="1">
    <location>
        <position position="99"/>
    </location>
</feature>
<proteinExistence type="predicted"/>
<comment type="caution">
    <text evidence="1">The sequence shown here is derived from an EMBL/GenBank/DDBJ whole genome shotgun (WGS) entry which is preliminary data.</text>
</comment>
<dbReference type="EMBL" id="BTSY01000005">
    <property type="protein sequence ID" value="GMT27663.1"/>
    <property type="molecule type" value="Genomic_DNA"/>
</dbReference>
<sequence length="99" mass="10641">QLSVAIDSDTNNPLRVTGDDYYSKSFNDHSLLNTQTACIESQSLTARFDQTGKNSFALGYSLSDTKCVSDGVTVRPTTEDSISEISLWSMVIAVVLAAG</sequence>
<keyword evidence="2" id="KW-1185">Reference proteome</keyword>
<evidence type="ECO:0000313" key="1">
    <source>
        <dbReference type="EMBL" id="GMT27663.1"/>
    </source>
</evidence>
<evidence type="ECO:0000313" key="2">
    <source>
        <dbReference type="Proteomes" id="UP001432322"/>
    </source>
</evidence>
<reference evidence="1" key="1">
    <citation type="submission" date="2023-10" db="EMBL/GenBank/DDBJ databases">
        <title>Genome assembly of Pristionchus species.</title>
        <authorList>
            <person name="Yoshida K."/>
            <person name="Sommer R.J."/>
        </authorList>
    </citation>
    <scope>NUCLEOTIDE SEQUENCE</scope>
    <source>
        <strain evidence="1">RS5133</strain>
    </source>
</reference>
<protein>
    <submittedName>
        <fullName evidence="1">Uncharacterized protein</fullName>
    </submittedName>
</protein>
<feature type="non-terminal residue" evidence="1">
    <location>
        <position position="1"/>
    </location>
</feature>